<dbReference type="Gene3D" id="1.10.510.10">
    <property type="entry name" value="Transferase(Phosphotransferase) domain 1"/>
    <property type="match status" value="1"/>
</dbReference>
<dbReference type="AlphaFoldDB" id="A0AAE0LZM0"/>
<accession>A0AAE0LZM0</accession>
<evidence type="ECO:0000256" key="1">
    <source>
        <dbReference type="SAM" id="MobiDB-lite"/>
    </source>
</evidence>
<sequence length="418" mass="48213">MGFFENCTLDQRFTLNKFSWTPRGRYALVYDFDQRRAIKLYMADDDNSKDEDFVFETLARHLDRGAVRSDSVWIQVSPDGNHLVDQGSQVEEDYTVIPCYWTRADFAPNLPVVRRSDLVELDRLGLQVDRASYEVTPGHVKEVAFKYNFYENNIQFFWDEINCVIGIQSRGLHPHIVPFDRLVVETVNGVEKVVGFTTDFIPGDTVDDAKTRLFKLKYLHQLIETIDYLNLELGVVHGDVLSWNLLIDTRTDNLVLFDFNSAFPLVHKPEVSDVDLAVVAMFDVITRDLGAALDDGETSPQEVDGSQLLALDDDAWEKDPEVSLDADVSEFRRVLREWVERRRRNEEDESARNPIAWPDPPDLPLVNCSGVMEPRESQMRQRMIMAGEPYMTWQRPSSRELRLRDNRGKRLLATGQFA</sequence>
<gene>
    <name evidence="2" type="ORF">B0H66DRAFT_536878</name>
</gene>
<dbReference type="EMBL" id="JAUEDM010000007">
    <property type="protein sequence ID" value="KAK3313622.1"/>
    <property type="molecule type" value="Genomic_DNA"/>
</dbReference>
<comment type="caution">
    <text evidence="2">The sequence shown here is derived from an EMBL/GenBank/DDBJ whole genome shotgun (WGS) entry which is preliminary data.</text>
</comment>
<evidence type="ECO:0000313" key="3">
    <source>
        <dbReference type="Proteomes" id="UP001283341"/>
    </source>
</evidence>
<name>A0AAE0LZM0_9PEZI</name>
<dbReference type="Proteomes" id="UP001283341">
    <property type="component" value="Unassembled WGS sequence"/>
</dbReference>
<protein>
    <submittedName>
        <fullName evidence="2">Uncharacterized protein</fullName>
    </submittedName>
</protein>
<evidence type="ECO:0000313" key="2">
    <source>
        <dbReference type="EMBL" id="KAK3313622.1"/>
    </source>
</evidence>
<dbReference type="SUPFAM" id="SSF56112">
    <property type="entry name" value="Protein kinase-like (PK-like)"/>
    <property type="match status" value="1"/>
</dbReference>
<proteinExistence type="predicted"/>
<keyword evidence="3" id="KW-1185">Reference proteome</keyword>
<reference evidence="2" key="1">
    <citation type="journal article" date="2023" name="Mol. Phylogenet. Evol.">
        <title>Genome-scale phylogeny and comparative genomics of the fungal order Sordariales.</title>
        <authorList>
            <person name="Hensen N."/>
            <person name="Bonometti L."/>
            <person name="Westerberg I."/>
            <person name="Brannstrom I.O."/>
            <person name="Guillou S."/>
            <person name="Cros-Aarteil S."/>
            <person name="Calhoun S."/>
            <person name="Haridas S."/>
            <person name="Kuo A."/>
            <person name="Mondo S."/>
            <person name="Pangilinan J."/>
            <person name="Riley R."/>
            <person name="LaButti K."/>
            <person name="Andreopoulos B."/>
            <person name="Lipzen A."/>
            <person name="Chen C."/>
            <person name="Yan M."/>
            <person name="Daum C."/>
            <person name="Ng V."/>
            <person name="Clum A."/>
            <person name="Steindorff A."/>
            <person name="Ohm R.A."/>
            <person name="Martin F."/>
            <person name="Silar P."/>
            <person name="Natvig D.O."/>
            <person name="Lalanne C."/>
            <person name="Gautier V."/>
            <person name="Ament-Velasquez S.L."/>
            <person name="Kruys A."/>
            <person name="Hutchinson M.I."/>
            <person name="Powell A.J."/>
            <person name="Barry K."/>
            <person name="Miller A.N."/>
            <person name="Grigoriev I.V."/>
            <person name="Debuchy R."/>
            <person name="Gladieux P."/>
            <person name="Hiltunen Thoren M."/>
            <person name="Johannesson H."/>
        </authorList>
    </citation>
    <scope>NUCLEOTIDE SEQUENCE</scope>
    <source>
        <strain evidence="2">CBS 118394</strain>
    </source>
</reference>
<reference evidence="2" key="2">
    <citation type="submission" date="2023-06" db="EMBL/GenBank/DDBJ databases">
        <authorList>
            <consortium name="Lawrence Berkeley National Laboratory"/>
            <person name="Haridas S."/>
            <person name="Hensen N."/>
            <person name="Bonometti L."/>
            <person name="Westerberg I."/>
            <person name="Brannstrom I.O."/>
            <person name="Guillou S."/>
            <person name="Cros-Aarteil S."/>
            <person name="Calhoun S."/>
            <person name="Kuo A."/>
            <person name="Mondo S."/>
            <person name="Pangilinan J."/>
            <person name="Riley R."/>
            <person name="Labutti K."/>
            <person name="Andreopoulos B."/>
            <person name="Lipzen A."/>
            <person name="Chen C."/>
            <person name="Yanf M."/>
            <person name="Daum C."/>
            <person name="Ng V."/>
            <person name="Clum A."/>
            <person name="Steindorff A."/>
            <person name="Ohm R."/>
            <person name="Martin F."/>
            <person name="Silar P."/>
            <person name="Natvig D."/>
            <person name="Lalanne C."/>
            <person name="Gautier V."/>
            <person name="Ament-Velasquez S.L."/>
            <person name="Kruys A."/>
            <person name="Hutchinson M.I."/>
            <person name="Powell A.J."/>
            <person name="Barry K."/>
            <person name="Miller A.N."/>
            <person name="Grigoriev I.V."/>
            <person name="Debuchy R."/>
            <person name="Gladieux P."/>
            <person name="Thoren M.H."/>
            <person name="Johannesson H."/>
        </authorList>
    </citation>
    <scope>NUCLEOTIDE SEQUENCE</scope>
    <source>
        <strain evidence="2">CBS 118394</strain>
    </source>
</reference>
<dbReference type="InterPro" id="IPR011009">
    <property type="entry name" value="Kinase-like_dom_sf"/>
</dbReference>
<organism evidence="2 3">
    <name type="scientific">Apodospora peruviana</name>
    <dbReference type="NCBI Taxonomy" id="516989"/>
    <lineage>
        <taxon>Eukaryota</taxon>
        <taxon>Fungi</taxon>
        <taxon>Dikarya</taxon>
        <taxon>Ascomycota</taxon>
        <taxon>Pezizomycotina</taxon>
        <taxon>Sordariomycetes</taxon>
        <taxon>Sordariomycetidae</taxon>
        <taxon>Sordariales</taxon>
        <taxon>Lasiosphaeriaceae</taxon>
        <taxon>Apodospora</taxon>
    </lineage>
</organism>
<feature type="region of interest" description="Disordered" evidence="1">
    <location>
        <begin position="343"/>
        <end position="363"/>
    </location>
</feature>